<proteinExistence type="predicted"/>
<dbReference type="GeneID" id="89934265"/>
<reference evidence="2" key="2">
    <citation type="submission" date="2023-05" db="EMBL/GenBank/DDBJ databases">
        <authorList>
            <consortium name="Lawrence Berkeley National Laboratory"/>
            <person name="Steindorff A."/>
            <person name="Hensen N."/>
            <person name="Bonometti L."/>
            <person name="Westerberg I."/>
            <person name="Brannstrom I.O."/>
            <person name="Guillou S."/>
            <person name="Cros-Aarteil S."/>
            <person name="Calhoun S."/>
            <person name="Haridas S."/>
            <person name="Kuo A."/>
            <person name="Mondo S."/>
            <person name="Pangilinan J."/>
            <person name="Riley R."/>
            <person name="Labutti K."/>
            <person name="Andreopoulos B."/>
            <person name="Lipzen A."/>
            <person name="Chen C."/>
            <person name="Yanf M."/>
            <person name="Daum C."/>
            <person name="Ng V."/>
            <person name="Clum A."/>
            <person name="Ohm R."/>
            <person name="Martin F."/>
            <person name="Silar P."/>
            <person name="Natvig D."/>
            <person name="Lalanne C."/>
            <person name="Gautier V."/>
            <person name="Ament-Velasquez S.L."/>
            <person name="Kruys A."/>
            <person name="Hutchinson M.I."/>
            <person name="Powell A.J."/>
            <person name="Barry K."/>
            <person name="Miller A.N."/>
            <person name="Grigoriev I.V."/>
            <person name="Debuchy R."/>
            <person name="Gladieux P."/>
            <person name="Thoren M.H."/>
            <person name="Johannesson H."/>
        </authorList>
    </citation>
    <scope>NUCLEOTIDE SEQUENCE</scope>
    <source>
        <strain evidence="2">CBS 508.74</strain>
    </source>
</reference>
<dbReference type="Proteomes" id="UP001302812">
    <property type="component" value="Unassembled WGS sequence"/>
</dbReference>
<keyword evidence="3" id="KW-1185">Reference proteome</keyword>
<gene>
    <name evidence="2" type="ORF">N656DRAFT_572917</name>
</gene>
<evidence type="ECO:0000313" key="2">
    <source>
        <dbReference type="EMBL" id="KAK4114129.1"/>
    </source>
</evidence>
<feature type="compositionally biased region" description="Polar residues" evidence="1">
    <location>
        <begin position="99"/>
        <end position="112"/>
    </location>
</feature>
<comment type="caution">
    <text evidence="2">The sequence shown here is derived from an EMBL/GenBank/DDBJ whole genome shotgun (WGS) entry which is preliminary data.</text>
</comment>
<reference evidence="2" key="1">
    <citation type="journal article" date="2023" name="Mol. Phylogenet. Evol.">
        <title>Genome-scale phylogeny and comparative genomics of the fungal order Sordariales.</title>
        <authorList>
            <person name="Hensen N."/>
            <person name="Bonometti L."/>
            <person name="Westerberg I."/>
            <person name="Brannstrom I.O."/>
            <person name="Guillou S."/>
            <person name="Cros-Aarteil S."/>
            <person name="Calhoun S."/>
            <person name="Haridas S."/>
            <person name="Kuo A."/>
            <person name="Mondo S."/>
            <person name="Pangilinan J."/>
            <person name="Riley R."/>
            <person name="LaButti K."/>
            <person name="Andreopoulos B."/>
            <person name="Lipzen A."/>
            <person name="Chen C."/>
            <person name="Yan M."/>
            <person name="Daum C."/>
            <person name="Ng V."/>
            <person name="Clum A."/>
            <person name="Steindorff A."/>
            <person name="Ohm R.A."/>
            <person name="Martin F."/>
            <person name="Silar P."/>
            <person name="Natvig D.O."/>
            <person name="Lalanne C."/>
            <person name="Gautier V."/>
            <person name="Ament-Velasquez S.L."/>
            <person name="Kruys A."/>
            <person name="Hutchinson M.I."/>
            <person name="Powell A.J."/>
            <person name="Barry K."/>
            <person name="Miller A.N."/>
            <person name="Grigoriev I.V."/>
            <person name="Debuchy R."/>
            <person name="Gladieux P."/>
            <person name="Hiltunen Thoren M."/>
            <person name="Johannesson H."/>
        </authorList>
    </citation>
    <scope>NUCLEOTIDE SEQUENCE</scope>
    <source>
        <strain evidence="2">CBS 508.74</strain>
    </source>
</reference>
<evidence type="ECO:0000313" key="3">
    <source>
        <dbReference type="Proteomes" id="UP001302812"/>
    </source>
</evidence>
<dbReference type="RefSeq" id="XP_064671699.1">
    <property type="nucleotide sequence ID" value="XM_064810140.1"/>
</dbReference>
<organism evidence="2 3">
    <name type="scientific">Canariomyces notabilis</name>
    <dbReference type="NCBI Taxonomy" id="2074819"/>
    <lineage>
        <taxon>Eukaryota</taxon>
        <taxon>Fungi</taxon>
        <taxon>Dikarya</taxon>
        <taxon>Ascomycota</taxon>
        <taxon>Pezizomycotina</taxon>
        <taxon>Sordariomycetes</taxon>
        <taxon>Sordariomycetidae</taxon>
        <taxon>Sordariales</taxon>
        <taxon>Chaetomiaceae</taxon>
        <taxon>Canariomyces</taxon>
    </lineage>
</organism>
<protein>
    <submittedName>
        <fullName evidence="2">Uncharacterized protein</fullName>
    </submittedName>
</protein>
<accession>A0AAN6YV46</accession>
<sequence>MPPEIFFGLLRGPSPSGGLPASTIYSHHRKLVGPNLGIVGIDMVAEFHNVGESDWMMGQPSATTHSAVPPCSIQTRPWCSGLQHNRSTRTTSQIRALLLPNSTQPEGTHQPSTSRTGTRQGRFTGRVMWSQIWEACQSGSSGYHSLGGGVTRALRGLLRHFIHGSIRAFDCRPAEGRSLTRRRRDNYRGC</sequence>
<dbReference type="AlphaFoldDB" id="A0AAN6YV46"/>
<name>A0AAN6YV46_9PEZI</name>
<feature type="region of interest" description="Disordered" evidence="1">
    <location>
        <begin position="99"/>
        <end position="121"/>
    </location>
</feature>
<dbReference type="EMBL" id="MU853337">
    <property type="protein sequence ID" value="KAK4114129.1"/>
    <property type="molecule type" value="Genomic_DNA"/>
</dbReference>
<evidence type="ECO:0000256" key="1">
    <source>
        <dbReference type="SAM" id="MobiDB-lite"/>
    </source>
</evidence>